<dbReference type="InterPro" id="IPR012337">
    <property type="entry name" value="RNaseH-like_sf"/>
</dbReference>
<feature type="domain" description="3'-5' exonuclease" evidence="1">
    <location>
        <begin position="146"/>
        <end position="272"/>
    </location>
</feature>
<proteinExistence type="predicted"/>
<sequence length="787" mass="89378">MTSVEDLLDALNCIIRFTTPEGEYEGVLKRVFVPSQMVTVGKILLLPSKTKLGTLNFMFHEVSNVKILKRPDTPIENDDETSLIYFRPDIDGVFNLDGNSETESEFNINEISNEEEFVMKLLPCFSKWISSDSQIIDMFNNEFRLAIKLISSEGLIAVSLEGPKISRNGILTWLCISTTSCTYLFDILALGKRSFQNGLKSILENSKIKKIFHDCRLASDCLFHVYNVRLINVFDTQVADSLVMMQESKNCSIIKQVNSLDTCLSYYLQLPDDYLYSPLTFSLDKRSSYYHGLRPLRHSFRCAMIKNVIYLRLLKRELETALLTPLRRATDVYLNVIQNATDCELMVAPPVMDELPPELLLEGIQIVRYQQYEYIPPIVSSGPPYRKLVNPIKDFIECCRKFQSKEEIKCLPSEDYAISQNMEAEEFSSAYISNEACTNSSQFSRDFSKRKYISCQRNTDNAFNVNESDNTQNSVLFPQRNDSDYVCFKESLMNEMTQDVSVGKKTVFNKMPSVFGDLSIKMEQSNAGEKNCVKIFIDPSAEGEKVGGKMHVTSNTCITDYTASSVVRLPEKGANEVVKNSFSHENSHLSENECKVSNPVGNCLLRPLSYENSSSHENSHLSGNENECKVSNPVGNCLLRPFNEMSYENSFSHENSHLSGNENECKVSNPVGNCLLRPFNEMPYENSFSHENSHLSEVSNPDGNCLLEPFNKMSYEKNLGSTMIASKLFSDNSKMLLGQERKLNNQPIAYEDFWNEIRKEFVTQQSNDDQNDCRPKIRFVPAGMAGI</sequence>
<dbReference type="PANTHER" id="PTHR46628:SF1">
    <property type="entry name" value="PIRNA BIOGENESIS PROTEIN EXD1"/>
    <property type="match status" value="1"/>
</dbReference>
<protein>
    <submittedName>
        <fullName evidence="2">PiRNA biogenesis protein EXD1</fullName>
    </submittedName>
</protein>
<dbReference type="Pfam" id="PF01612">
    <property type="entry name" value="DNA_pol_A_exo1"/>
    <property type="match status" value="1"/>
</dbReference>
<dbReference type="Gene3D" id="3.30.420.10">
    <property type="entry name" value="Ribonuclease H-like superfamily/Ribonuclease H"/>
    <property type="match status" value="1"/>
</dbReference>
<name>A0A4Y2J4I2_ARAVE</name>
<dbReference type="InterPro" id="IPR002562">
    <property type="entry name" value="3'-5'_exonuclease_dom"/>
</dbReference>
<evidence type="ECO:0000259" key="1">
    <source>
        <dbReference type="Pfam" id="PF01612"/>
    </source>
</evidence>
<dbReference type="InterPro" id="IPR052144">
    <property type="entry name" value="piRNA_biogenesis_EXD1"/>
</dbReference>
<dbReference type="GO" id="GO:0008408">
    <property type="term" value="F:3'-5' exonuclease activity"/>
    <property type="evidence" value="ECO:0007669"/>
    <property type="project" value="InterPro"/>
</dbReference>
<dbReference type="InterPro" id="IPR036397">
    <property type="entry name" value="RNaseH_sf"/>
</dbReference>
<comment type="caution">
    <text evidence="2">The sequence shown here is derived from an EMBL/GenBank/DDBJ whole genome shotgun (WGS) entry which is preliminary data.</text>
</comment>
<dbReference type="GO" id="GO:1990923">
    <property type="term" value="C:PET complex"/>
    <property type="evidence" value="ECO:0007669"/>
    <property type="project" value="TreeGrafter"/>
</dbReference>
<dbReference type="PANTHER" id="PTHR46628">
    <property type="entry name" value="PIRNA BIOGENESIS PROTEIN EXD1"/>
    <property type="match status" value="1"/>
</dbReference>
<evidence type="ECO:0000313" key="3">
    <source>
        <dbReference type="Proteomes" id="UP000499080"/>
    </source>
</evidence>
<organism evidence="2 3">
    <name type="scientific">Araneus ventricosus</name>
    <name type="common">Orbweaver spider</name>
    <name type="synonym">Epeira ventricosa</name>
    <dbReference type="NCBI Taxonomy" id="182803"/>
    <lineage>
        <taxon>Eukaryota</taxon>
        <taxon>Metazoa</taxon>
        <taxon>Ecdysozoa</taxon>
        <taxon>Arthropoda</taxon>
        <taxon>Chelicerata</taxon>
        <taxon>Arachnida</taxon>
        <taxon>Araneae</taxon>
        <taxon>Araneomorphae</taxon>
        <taxon>Entelegynae</taxon>
        <taxon>Araneoidea</taxon>
        <taxon>Araneidae</taxon>
        <taxon>Araneus</taxon>
    </lineage>
</organism>
<dbReference type="GO" id="GO:0034587">
    <property type="term" value="P:piRNA processing"/>
    <property type="evidence" value="ECO:0007669"/>
    <property type="project" value="TreeGrafter"/>
</dbReference>
<keyword evidence="3" id="KW-1185">Reference proteome</keyword>
<dbReference type="GO" id="GO:0003676">
    <property type="term" value="F:nucleic acid binding"/>
    <property type="evidence" value="ECO:0007669"/>
    <property type="project" value="InterPro"/>
</dbReference>
<dbReference type="AlphaFoldDB" id="A0A4Y2J4I2"/>
<reference evidence="2 3" key="1">
    <citation type="journal article" date="2019" name="Sci. Rep.">
        <title>Orb-weaving spider Araneus ventricosus genome elucidates the spidroin gene catalogue.</title>
        <authorList>
            <person name="Kono N."/>
            <person name="Nakamura H."/>
            <person name="Ohtoshi R."/>
            <person name="Moran D.A.P."/>
            <person name="Shinohara A."/>
            <person name="Yoshida Y."/>
            <person name="Fujiwara M."/>
            <person name="Mori M."/>
            <person name="Tomita M."/>
            <person name="Arakawa K."/>
        </authorList>
    </citation>
    <scope>NUCLEOTIDE SEQUENCE [LARGE SCALE GENOMIC DNA]</scope>
</reference>
<dbReference type="OrthoDB" id="26838at2759"/>
<dbReference type="Proteomes" id="UP000499080">
    <property type="component" value="Unassembled WGS sequence"/>
</dbReference>
<dbReference type="EMBL" id="BGPR01003190">
    <property type="protein sequence ID" value="GBM84825.1"/>
    <property type="molecule type" value="Genomic_DNA"/>
</dbReference>
<dbReference type="SUPFAM" id="SSF53098">
    <property type="entry name" value="Ribonuclease H-like"/>
    <property type="match status" value="1"/>
</dbReference>
<evidence type="ECO:0000313" key="2">
    <source>
        <dbReference type="EMBL" id="GBM84825.1"/>
    </source>
</evidence>
<accession>A0A4Y2J4I2</accession>
<gene>
    <name evidence="2" type="primary">Exd1</name>
    <name evidence="2" type="ORF">AVEN_189676_1</name>
</gene>